<keyword evidence="3" id="KW-1185">Reference proteome</keyword>
<feature type="chain" id="PRO_5040430355" description="DUF4390 domain-containing protein" evidence="1">
    <location>
        <begin position="22"/>
        <end position="170"/>
    </location>
</feature>
<dbReference type="AlphaFoldDB" id="A0A9Q7AGE3"/>
<feature type="signal peptide" evidence="1">
    <location>
        <begin position="1"/>
        <end position="21"/>
    </location>
</feature>
<dbReference type="RefSeq" id="WP_274372746.1">
    <property type="nucleotide sequence ID" value="NZ_CP072943.1"/>
</dbReference>
<gene>
    <name evidence="2" type="ORF">KAR29_09415</name>
</gene>
<evidence type="ECO:0000313" key="2">
    <source>
        <dbReference type="EMBL" id="QTX31580.1"/>
    </source>
</evidence>
<accession>A0A9Q7AGE3</accession>
<evidence type="ECO:0000313" key="3">
    <source>
        <dbReference type="Proteomes" id="UP000671879"/>
    </source>
</evidence>
<evidence type="ECO:0008006" key="4">
    <source>
        <dbReference type="Google" id="ProtNLM"/>
    </source>
</evidence>
<organism evidence="2 3">
    <name type="scientific">Aminithiophilus ramosus</name>
    <dbReference type="NCBI Taxonomy" id="3029084"/>
    <lineage>
        <taxon>Bacteria</taxon>
        <taxon>Thermotogati</taxon>
        <taxon>Synergistota</taxon>
        <taxon>Synergistia</taxon>
        <taxon>Synergistales</taxon>
        <taxon>Aminithiophilaceae</taxon>
        <taxon>Aminithiophilus</taxon>
    </lineage>
</organism>
<reference evidence="3" key="1">
    <citation type="submission" date="2021-04" db="EMBL/GenBank/DDBJ databases">
        <title>A novel Synergistetes isolate from a pyrite-forming mixed culture.</title>
        <authorList>
            <person name="Bunk B."/>
            <person name="Sproer C."/>
            <person name="Spring S."/>
            <person name="Pester M."/>
        </authorList>
    </citation>
    <scope>NUCLEOTIDE SEQUENCE [LARGE SCALE GENOMIC DNA]</scope>
    <source>
        <strain evidence="3">J.5.4.2-T.3.5.2</strain>
    </source>
</reference>
<dbReference type="EMBL" id="CP072943">
    <property type="protein sequence ID" value="QTX31580.1"/>
    <property type="molecule type" value="Genomic_DNA"/>
</dbReference>
<dbReference type="Proteomes" id="UP000671879">
    <property type="component" value="Chromosome"/>
</dbReference>
<sequence length="170" mass="18594">MRAPAALLSLLLLFVTAAGEAATFRELLDARTANVWVEGQVLGDMVLGARARLAFILVDQALARSLSGNPDVPDWLAWHGQNYGAKGKTLFVIRLKVLKPWTFDPRELRVGDHKVTLEDIRARIHYLPEGDLPTGLEATVAVLIPTKALPARGPISLGYGEYGTEWTAPR</sequence>
<protein>
    <recommendedName>
        <fullName evidence="4">DUF4390 domain-containing protein</fullName>
    </recommendedName>
</protein>
<keyword evidence="1" id="KW-0732">Signal</keyword>
<name>A0A9Q7AGE3_9BACT</name>
<proteinExistence type="predicted"/>
<evidence type="ECO:0000256" key="1">
    <source>
        <dbReference type="SAM" id="SignalP"/>
    </source>
</evidence>
<dbReference type="KEGG" id="aram:KAR29_09415"/>